<dbReference type="Pfam" id="PF00383">
    <property type="entry name" value="dCMP_cyt_deam_1"/>
    <property type="match status" value="1"/>
</dbReference>
<evidence type="ECO:0000259" key="1">
    <source>
        <dbReference type="PROSITE" id="PS51747"/>
    </source>
</evidence>
<accession>A0A810N123</accession>
<dbReference type="RefSeq" id="WP_212816464.1">
    <property type="nucleotide sequence ID" value="NZ_AP023359.1"/>
</dbReference>
<name>A0A810N123_9ACTN</name>
<proteinExistence type="predicted"/>
<dbReference type="AlphaFoldDB" id="A0A810N123"/>
<dbReference type="InterPro" id="IPR002125">
    <property type="entry name" value="CMP_dCMP_dom"/>
</dbReference>
<dbReference type="GO" id="GO:0003824">
    <property type="term" value="F:catalytic activity"/>
    <property type="evidence" value="ECO:0007669"/>
    <property type="project" value="InterPro"/>
</dbReference>
<protein>
    <recommendedName>
        <fullName evidence="1">CMP/dCMP-type deaminase domain-containing protein</fullName>
    </recommendedName>
</protein>
<keyword evidence="3" id="KW-1185">Reference proteome</keyword>
<dbReference type="PROSITE" id="PS51747">
    <property type="entry name" value="CYT_DCMP_DEAMINASES_2"/>
    <property type="match status" value="1"/>
</dbReference>
<dbReference type="Proteomes" id="UP000680866">
    <property type="component" value="Chromosome"/>
</dbReference>
<evidence type="ECO:0000313" key="3">
    <source>
        <dbReference type="Proteomes" id="UP000680866"/>
    </source>
</evidence>
<dbReference type="EMBL" id="AP023359">
    <property type="protein sequence ID" value="BCJ67076.1"/>
    <property type="molecule type" value="Genomic_DNA"/>
</dbReference>
<dbReference type="InterPro" id="IPR016193">
    <property type="entry name" value="Cytidine_deaminase-like"/>
</dbReference>
<sequence>MIRRSAVDREWLCVAIELARLSPPVRTAYAVGAIIVDRHGQELARGYSRETDPYVHAEESALAKLSGTGVDLTGATVYSSLEPCSVRRSRPRPCAELIIAAGIGRVVLALREPPVFVDCDGVELLEAAGVEVIEVPDLADRVRATNARVLGLG</sequence>
<reference evidence="2" key="1">
    <citation type="submission" date="2020-08" db="EMBL/GenBank/DDBJ databases">
        <title>Whole genome shotgun sequence of Polymorphospora rubra NBRC 101157.</title>
        <authorList>
            <person name="Komaki H."/>
            <person name="Tamura T."/>
        </authorList>
    </citation>
    <scope>NUCLEOTIDE SEQUENCE</scope>
    <source>
        <strain evidence="2">NBRC 101157</strain>
    </source>
</reference>
<dbReference type="KEGG" id="pry:Prubr_40970"/>
<dbReference type="Gene3D" id="3.40.140.10">
    <property type="entry name" value="Cytidine Deaminase, domain 2"/>
    <property type="match status" value="1"/>
</dbReference>
<evidence type="ECO:0000313" key="2">
    <source>
        <dbReference type="EMBL" id="BCJ67076.1"/>
    </source>
</evidence>
<organism evidence="2 3">
    <name type="scientific">Polymorphospora rubra</name>
    <dbReference type="NCBI Taxonomy" id="338584"/>
    <lineage>
        <taxon>Bacteria</taxon>
        <taxon>Bacillati</taxon>
        <taxon>Actinomycetota</taxon>
        <taxon>Actinomycetes</taxon>
        <taxon>Micromonosporales</taxon>
        <taxon>Micromonosporaceae</taxon>
        <taxon>Polymorphospora</taxon>
    </lineage>
</organism>
<feature type="domain" description="CMP/dCMP-type deaminase" evidence="1">
    <location>
        <begin position="6"/>
        <end position="132"/>
    </location>
</feature>
<gene>
    <name evidence="2" type="ORF">Prubr_40970</name>
</gene>
<dbReference type="SUPFAM" id="SSF53927">
    <property type="entry name" value="Cytidine deaminase-like"/>
    <property type="match status" value="1"/>
</dbReference>